<feature type="domain" description="Microcystin LR degradation protein MlrC N-terminal" evidence="2">
    <location>
        <begin position="2"/>
        <end position="287"/>
    </location>
</feature>
<dbReference type="Pfam" id="PF07171">
    <property type="entry name" value="MlrC_C"/>
    <property type="match status" value="1"/>
</dbReference>
<proteinExistence type="predicted"/>
<keyword evidence="4" id="KW-1185">Reference proteome</keyword>
<feature type="domain" description="Microcystin LR degradation protein MlrC C-terminal" evidence="1">
    <location>
        <begin position="296"/>
        <end position="470"/>
    </location>
</feature>
<protein>
    <submittedName>
        <fullName evidence="3">M81 family metallopeptidase</fullName>
    </submittedName>
</protein>
<dbReference type="Pfam" id="PF07364">
    <property type="entry name" value="DUF1485"/>
    <property type="match status" value="1"/>
</dbReference>
<sequence>MKVLVGFFNAESNTFSEKNCTLDDFVIKESQEMQNSMQGLDVFRKNNIDIIPSIYANGYAQGMIDFEAFDYIEKKLLNSIKENIDRIDGIYLFLHGGSYVKDLVGNSGEHHLIDKIREIVGPYFPIAVVMDPHGNISKDFIEKCTLVRCYRESPHTDIDETYNHVAELFSEFLNNRKDITPTYLKIPIMLGGERSSSKDEPLKSINVLLDEIESNERILSASYHIGFVRQDNYTCGAGVVVIPSDNKYRNDALKKAQEIKNYVLDNKEKFHFTGNAKLPEEALKEAMDYHKGVVIVSDSGDNTTAGAPGNSLFMLKQLLDIKNYHHKKILISAITDISNTEYLLNQDVGKVIHINLGERKEDKLNVSATILKKGKLKCLSIFGSAEDIVGEVVLLKLDKVDITLIVSNHFTSFAEINQFTELGIHPRDYDIVIVKQGYIFPELEEVADHTIMSLTPGDTYQLTENLEYKRIYRPMYPIDQF</sequence>
<evidence type="ECO:0000259" key="2">
    <source>
        <dbReference type="Pfam" id="PF07364"/>
    </source>
</evidence>
<dbReference type="InterPro" id="IPR010799">
    <property type="entry name" value="MlrC_C"/>
</dbReference>
<organism evidence="3 4">
    <name type="scientific">Mammaliicoccus vitulinus</name>
    <dbReference type="NCBI Taxonomy" id="71237"/>
    <lineage>
        <taxon>Bacteria</taxon>
        <taxon>Bacillati</taxon>
        <taxon>Bacillota</taxon>
        <taxon>Bacilli</taxon>
        <taxon>Bacillales</taxon>
        <taxon>Staphylococcaceae</taxon>
        <taxon>Mammaliicoccus</taxon>
    </lineage>
</organism>
<accession>A0ABX7HJA1</accession>
<dbReference type="EMBL" id="CP069486">
    <property type="protein sequence ID" value="QRO86104.1"/>
    <property type="molecule type" value="Genomic_DNA"/>
</dbReference>
<evidence type="ECO:0000313" key="3">
    <source>
        <dbReference type="EMBL" id="QRO86104.1"/>
    </source>
</evidence>
<name>A0ABX7HJA1_9STAP</name>
<dbReference type="Proteomes" id="UP000627155">
    <property type="component" value="Chromosome"/>
</dbReference>
<evidence type="ECO:0000259" key="1">
    <source>
        <dbReference type="Pfam" id="PF07171"/>
    </source>
</evidence>
<dbReference type="InterPro" id="IPR015995">
    <property type="entry name" value="MlrC_N"/>
</dbReference>
<gene>
    <name evidence="3" type="ORF">I6J37_05450</name>
</gene>
<evidence type="ECO:0000313" key="4">
    <source>
        <dbReference type="Proteomes" id="UP000627155"/>
    </source>
</evidence>
<dbReference type="RefSeq" id="WP_103322584.1">
    <property type="nucleotide sequence ID" value="NZ_CBCPHH010000011.1"/>
</dbReference>
<reference evidence="3 4" key="1">
    <citation type="submission" date="2021-02" db="EMBL/GenBank/DDBJ databases">
        <title>FDA dAtabase for Regulatory Grade micrObial Sequences (FDA-ARGOS): Supporting development and validation of Infectious Disease Dx tests.</title>
        <authorList>
            <person name="Sproer C."/>
            <person name="Gronow S."/>
            <person name="Severitt S."/>
            <person name="Schroder I."/>
            <person name="Tallon L."/>
            <person name="Sadzewicz L."/>
            <person name="Zhao X."/>
            <person name="Boylan J."/>
            <person name="Ott S."/>
            <person name="Bowen H."/>
            <person name="Vavikolanu K."/>
            <person name="Mehta A."/>
            <person name="Aluvathingal J."/>
            <person name="Nadendla S."/>
            <person name="Lowell S."/>
            <person name="Myers T."/>
            <person name="Yan Y."/>
            <person name="Sichtig H."/>
        </authorList>
    </citation>
    <scope>NUCLEOTIDE SEQUENCE [LARGE SCALE GENOMIC DNA]</scope>
    <source>
        <strain evidence="3 4">FDAARGOS_1207</strain>
    </source>
</reference>